<sequence length="312" mass="35744">MVKTEFPDLTVNFQSINAESPSQGHPKTHRSLGEGRYQSQITVNKQQPVSHTHSKQHKNTVHTTESGKLVATVAPTTTLPHLGQQHDQKHSHHRQHHEDNTLPQLNKQQTSDSNITRQNSFSTTGTPDRAKRDQYGNKLPMTPQEALKLYRGKLSAFEQTEILDYPEIWFLGLEAKKIEGVPGGAQNNGYDDESGSYIKILGDHIGYRYELVEVIGKGSFGQVVMHDHMVYRYEILEVLGKGSFGQVVKCYDHKTDQMVAVKIIRNKKRFHHQALVEVKILDALRRKDKDSQYNIIHMGEYFYFRNHLCITF</sequence>
<dbReference type="InterPro" id="IPR050494">
    <property type="entry name" value="Ser_Thr_dual-spec_kinase"/>
</dbReference>
<keyword evidence="6" id="KW-0418">Kinase</keyword>
<reference evidence="14 15" key="1">
    <citation type="submission" date="2020-06" db="EMBL/GenBank/DDBJ databases">
        <authorList>
            <person name="Li R."/>
            <person name="Bekaert M."/>
        </authorList>
    </citation>
    <scope>NUCLEOTIDE SEQUENCE [LARGE SCALE GENOMIC DNA]</scope>
    <source>
        <strain evidence="15">wild</strain>
    </source>
</reference>
<dbReference type="PROSITE" id="PS00107">
    <property type="entry name" value="PROTEIN_KINASE_ATP"/>
    <property type="match status" value="1"/>
</dbReference>
<dbReference type="InterPro" id="IPR042521">
    <property type="entry name" value="DYRK"/>
</dbReference>
<name>A0A6J8BC85_MYTCO</name>
<dbReference type="GO" id="GO:0004712">
    <property type="term" value="F:protein serine/threonine/tyrosine kinase activity"/>
    <property type="evidence" value="ECO:0007669"/>
    <property type="project" value="UniProtKB-EC"/>
</dbReference>
<keyword evidence="4 14" id="KW-0808">Transferase</keyword>
<evidence type="ECO:0000259" key="13">
    <source>
        <dbReference type="PROSITE" id="PS50011"/>
    </source>
</evidence>
<dbReference type="GO" id="GO:0004674">
    <property type="term" value="F:protein serine/threonine kinase activity"/>
    <property type="evidence" value="ECO:0007669"/>
    <property type="project" value="UniProtKB-KW"/>
</dbReference>
<evidence type="ECO:0000313" key="14">
    <source>
        <dbReference type="EMBL" id="CAC5381206.1"/>
    </source>
</evidence>
<feature type="binding site" evidence="11">
    <location>
        <position position="262"/>
    </location>
    <ligand>
        <name>ATP</name>
        <dbReference type="ChEBI" id="CHEBI:30616"/>
    </ligand>
</feature>
<evidence type="ECO:0000256" key="8">
    <source>
        <dbReference type="ARBA" id="ARBA00049003"/>
    </source>
</evidence>
<evidence type="ECO:0000256" key="12">
    <source>
        <dbReference type="SAM" id="MobiDB-lite"/>
    </source>
</evidence>
<dbReference type="PROSITE" id="PS50011">
    <property type="entry name" value="PROTEIN_KINASE_DOM"/>
    <property type="match status" value="1"/>
</dbReference>
<dbReference type="GO" id="GO:0005524">
    <property type="term" value="F:ATP binding"/>
    <property type="evidence" value="ECO:0007669"/>
    <property type="project" value="UniProtKB-UniRule"/>
</dbReference>
<dbReference type="AlphaFoldDB" id="A0A6J8BC85"/>
<feature type="compositionally biased region" description="Polar residues" evidence="12">
    <location>
        <begin position="11"/>
        <end position="25"/>
    </location>
</feature>
<dbReference type="InterPro" id="IPR011009">
    <property type="entry name" value="Kinase-like_dom_sf"/>
</dbReference>
<dbReference type="InterPro" id="IPR017441">
    <property type="entry name" value="Protein_kinase_ATP_BS"/>
</dbReference>
<feature type="region of interest" description="Disordered" evidence="12">
    <location>
        <begin position="80"/>
        <end position="140"/>
    </location>
</feature>
<feature type="compositionally biased region" description="Polar residues" evidence="12">
    <location>
        <begin position="101"/>
        <end position="126"/>
    </location>
</feature>
<organism evidence="14 15">
    <name type="scientific">Mytilus coruscus</name>
    <name type="common">Sea mussel</name>
    <dbReference type="NCBI Taxonomy" id="42192"/>
    <lineage>
        <taxon>Eukaryota</taxon>
        <taxon>Metazoa</taxon>
        <taxon>Spiralia</taxon>
        <taxon>Lophotrochozoa</taxon>
        <taxon>Mollusca</taxon>
        <taxon>Bivalvia</taxon>
        <taxon>Autobranchia</taxon>
        <taxon>Pteriomorphia</taxon>
        <taxon>Mytilida</taxon>
        <taxon>Mytiloidea</taxon>
        <taxon>Mytilidae</taxon>
        <taxon>Mytilinae</taxon>
        <taxon>Mytilus</taxon>
    </lineage>
</organism>
<comment type="catalytic activity">
    <reaction evidence="9">
        <text>L-threonyl-[protein] + ATP = O-phospho-L-threonyl-[protein] + ADP + H(+)</text>
        <dbReference type="Rhea" id="RHEA:46608"/>
        <dbReference type="Rhea" id="RHEA-COMP:11060"/>
        <dbReference type="Rhea" id="RHEA-COMP:11605"/>
        <dbReference type="ChEBI" id="CHEBI:15378"/>
        <dbReference type="ChEBI" id="CHEBI:30013"/>
        <dbReference type="ChEBI" id="CHEBI:30616"/>
        <dbReference type="ChEBI" id="CHEBI:61977"/>
        <dbReference type="ChEBI" id="CHEBI:456216"/>
        <dbReference type="EC" id="2.7.12.1"/>
    </reaction>
</comment>
<dbReference type="Proteomes" id="UP000507470">
    <property type="component" value="Unassembled WGS sequence"/>
</dbReference>
<accession>A0A6J8BC85</accession>
<feature type="region of interest" description="Disordered" evidence="12">
    <location>
        <begin position="1"/>
        <end position="67"/>
    </location>
</feature>
<dbReference type="PANTHER" id="PTHR24058">
    <property type="entry name" value="DUAL SPECIFICITY PROTEIN KINASE"/>
    <property type="match status" value="1"/>
</dbReference>
<dbReference type="GO" id="GO:0005634">
    <property type="term" value="C:nucleus"/>
    <property type="evidence" value="ECO:0007669"/>
    <property type="project" value="TreeGrafter"/>
</dbReference>
<feature type="domain" description="Protein kinase" evidence="13">
    <location>
        <begin position="233"/>
        <end position="312"/>
    </location>
</feature>
<keyword evidence="15" id="KW-1185">Reference proteome</keyword>
<dbReference type="InterPro" id="IPR000719">
    <property type="entry name" value="Prot_kinase_dom"/>
</dbReference>
<dbReference type="EC" id="2.7.12.1" evidence="2"/>
<protein>
    <recommendedName>
        <fullName evidence="2">dual-specificity kinase</fullName>
        <ecNumber evidence="2">2.7.12.1</ecNumber>
    </recommendedName>
</protein>
<evidence type="ECO:0000256" key="7">
    <source>
        <dbReference type="ARBA" id="ARBA00022840"/>
    </source>
</evidence>
<dbReference type="GO" id="GO:0005856">
    <property type="term" value="C:cytoskeleton"/>
    <property type="evidence" value="ECO:0007669"/>
    <property type="project" value="TreeGrafter"/>
</dbReference>
<comment type="similarity">
    <text evidence="1">Belongs to the protein kinase superfamily. CMGC Ser/Thr protein kinase family. MNB/DYRK subfamily.</text>
</comment>
<keyword evidence="7 11" id="KW-0067">ATP-binding</keyword>
<evidence type="ECO:0000256" key="3">
    <source>
        <dbReference type="ARBA" id="ARBA00022527"/>
    </source>
</evidence>
<comment type="catalytic activity">
    <reaction evidence="8">
        <text>L-seryl-[protein] + ATP = O-phospho-L-seryl-[protein] + ADP + H(+)</text>
        <dbReference type="Rhea" id="RHEA:17989"/>
        <dbReference type="Rhea" id="RHEA-COMP:9863"/>
        <dbReference type="Rhea" id="RHEA-COMP:11604"/>
        <dbReference type="ChEBI" id="CHEBI:15378"/>
        <dbReference type="ChEBI" id="CHEBI:29999"/>
        <dbReference type="ChEBI" id="CHEBI:30616"/>
        <dbReference type="ChEBI" id="CHEBI:83421"/>
        <dbReference type="ChEBI" id="CHEBI:456216"/>
        <dbReference type="EC" id="2.7.12.1"/>
    </reaction>
</comment>
<dbReference type="Gene3D" id="3.30.10.30">
    <property type="entry name" value="DYRK"/>
    <property type="match status" value="1"/>
</dbReference>
<dbReference type="Pfam" id="PF00069">
    <property type="entry name" value="Pkinase"/>
    <property type="match status" value="1"/>
</dbReference>
<evidence type="ECO:0000256" key="5">
    <source>
        <dbReference type="ARBA" id="ARBA00022741"/>
    </source>
</evidence>
<evidence type="ECO:0000256" key="9">
    <source>
        <dbReference type="ARBA" id="ARBA00049308"/>
    </source>
</evidence>
<dbReference type="OrthoDB" id="9332038at2759"/>
<evidence type="ECO:0000256" key="6">
    <source>
        <dbReference type="ARBA" id="ARBA00022777"/>
    </source>
</evidence>
<evidence type="ECO:0000256" key="4">
    <source>
        <dbReference type="ARBA" id="ARBA00022679"/>
    </source>
</evidence>
<dbReference type="GO" id="GO:0005737">
    <property type="term" value="C:cytoplasm"/>
    <property type="evidence" value="ECO:0007669"/>
    <property type="project" value="TreeGrafter"/>
</dbReference>
<keyword evidence="3" id="KW-0723">Serine/threonine-protein kinase</keyword>
<evidence type="ECO:0000313" key="15">
    <source>
        <dbReference type="Proteomes" id="UP000507470"/>
    </source>
</evidence>
<evidence type="ECO:0000256" key="2">
    <source>
        <dbReference type="ARBA" id="ARBA00013203"/>
    </source>
</evidence>
<gene>
    <name evidence="14" type="ORF">MCOR_17106</name>
</gene>
<comment type="catalytic activity">
    <reaction evidence="10">
        <text>L-tyrosyl-[protein] + ATP = O-phospho-L-tyrosyl-[protein] + ADP + H(+)</text>
        <dbReference type="Rhea" id="RHEA:10596"/>
        <dbReference type="Rhea" id="RHEA-COMP:10136"/>
        <dbReference type="Rhea" id="RHEA-COMP:20101"/>
        <dbReference type="ChEBI" id="CHEBI:15378"/>
        <dbReference type="ChEBI" id="CHEBI:30616"/>
        <dbReference type="ChEBI" id="CHEBI:46858"/>
        <dbReference type="ChEBI" id="CHEBI:61978"/>
        <dbReference type="ChEBI" id="CHEBI:456216"/>
        <dbReference type="EC" id="2.7.12.1"/>
    </reaction>
</comment>
<dbReference type="SUPFAM" id="SSF56112">
    <property type="entry name" value="Protein kinase-like (PK-like)"/>
    <property type="match status" value="1"/>
</dbReference>
<keyword evidence="5 11" id="KW-0547">Nucleotide-binding</keyword>
<evidence type="ECO:0000256" key="1">
    <source>
        <dbReference type="ARBA" id="ARBA00008867"/>
    </source>
</evidence>
<dbReference type="PANTHER" id="PTHR24058:SF22">
    <property type="entry name" value="DUAL SPECIFICITY TYROSINE-PHOSPHORYLATION-REGULATED KINASE 4"/>
    <property type="match status" value="1"/>
</dbReference>
<dbReference type="Gene3D" id="3.30.200.20">
    <property type="entry name" value="Phosphorylase Kinase, domain 1"/>
    <property type="match status" value="2"/>
</dbReference>
<feature type="compositionally biased region" description="Polar residues" evidence="12">
    <location>
        <begin position="37"/>
        <end position="51"/>
    </location>
</feature>
<proteinExistence type="inferred from homology"/>
<dbReference type="EMBL" id="CACVKT020003009">
    <property type="protein sequence ID" value="CAC5381206.1"/>
    <property type="molecule type" value="Genomic_DNA"/>
</dbReference>
<evidence type="ECO:0000256" key="11">
    <source>
        <dbReference type="PROSITE-ProRule" id="PRU10141"/>
    </source>
</evidence>
<evidence type="ECO:0000256" key="10">
    <source>
        <dbReference type="ARBA" id="ARBA00051680"/>
    </source>
</evidence>